<dbReference type="EMBL" id="CACRUT010000015">
    <property type="protein sequence ID" value="VYU24551.1"/>
    <property type="molecule type" value="Genomic_DNA"/>
</dbReference>
<gene>
    <name evidence="1" type="ORF">PCLFYP37_02292</name>
</gene>
<dbReference type="GO" id="GO:0016209">
    <property type="term" value="F:antioxidant activity"/>
    <property type="evidence" value="ECO:0007669"/>
    <property type="project" value="InterPro"/>
</dbReference>
<dbReference type="Gene3D" id="3.40.30.10">
    <property type="entry name" value="Glutaredoxin"/>
    <property type="match status" value="1"/>
</dbReference>
<dbReference type="Pfam" id="PF14289">
    <property type="entry name" value="DUF4369"/>
    <property type="match status" value="1"/>
</dbReference>
<protein>
    <submittedName>
        <fullName evidence="1">Thiol-disulfide oxidoreductase</fullName>
    </submittedName>
</protein>
<accession>A0A6N3DCP0</accession>
<dbReference type="PANTHER" id="PTHR42852:SF13">
    <property type="entry name" value="PROTEIN DIPZ"/>
    <property type="match status" value="1"/>
</dbReference>
<dbReference type="Pfam" id="PF00578">
    <property type="entry name" value="AhpC-TSA"/>
    <property type="match status" value="1"/>
</dbReference>
<dbReference type="InterPro" id="IPR013766">
    <property type="entry name" value="Thioredoxin_domain"/>
</dbReference>
<dbReference type="InterPro" id="IPR025380">
    <property type="entry name" value="DUF4369"/>
</dbReference>
<dbReference type="PROSITE" id="PS51352">
    <property type="entry name" value="THIOREDOXIN_2"/>
    <property type="match status" value="1"/>
</dbReference>
<dbReference type="CDD" id="cd02966">
    <property type="entry name" value="TlpA_like_family"/>
    <property type="match status" value="1"/>
</dbReference>
<dbReference type="AlphaFoldDB" id="A0A6N3DCP0"/>
<sequence length="384" mass="43414">MKKMICAMAALTMLATACKDKGEQFEINGRIAEADGKTLYFEAVTLNGIEALDSTRLDEDGQFCFQGTRPFNPEFYRLRIDRQIVNLSVDSTETIHVEAELPDMGTDYEVEGSGNCQTLKEINNKLIALQQSIKDITNDKALTLGEQERLVHEKINLYKNEMKMHYIMENPASAPAYFALFQTVNGSLIFNPISNPDDIKFVGAVATAWDANYPGTSRTENLHNIAIQGMKNTKRPTPVSLEDIDPGKISAAGIIDIELPDIHGKNRKLSDIRNKVVLLDFTAYSLPSSQERIMQMRGLYDKYSSLGFDIYQVSIDPDEHYWKTACEHLPWTCVYESRGEASGYLGSYLVRRLPTYFLINRHGDLVARDEQIDDLEKTIRLLCE</sequence>
<dbReference type="GO" id="GO:0016491">
    <property type="term" value="F:oxidoreductase activity"/>
    <property type="evidence" value="ECO:0007669"/>
    <property type="project" value="InterPro"/>
</dbReference>
<organism evidence="1">
    <name type="scientific">Paraprevotella clara</name>
    <dbReference type="NCBI Taxonomy" id="454154"/>
    <lineage>
        <taxon>Bacteria</taxon>
        <taxon>Pseudomonadati</taxon>
        <taxon>Bacteroidota</taxon>
        <taxon>Bacteroidia</taxon>
        <taxon>Bacteroidales</taxon>
        <taxon>Prevotellaceae</taxon>
        <taxon>Paraprevotella</taxon>
    </lineage>
</organism>
<name>A0A6N3DCP0_9BACT</name>
<proteinExistence type="predicted"/>
<evidence type="ECO:0000313" key="1">
    <source>
        <dbReference type="EMBL" id="VYU24551.1"/>
    </source>
</evidence>
<dbReference type="RefSeq" id="WP_278655370.1">
    <property type="nucleotide sequence ID" value="NZ_CACRUT010000015.1"/>
</dbReference>
<dbReference type="InterPro" id="IPR050553">
    <property type="entry name" value="Thioredoxin_ResA/DsbE_sf"/>
</dbReference>
<dbReference type="PROSITE" id="PS51257">
    <property type="entry name" value="PROKAR_LIPOPROTEIN"/>
    <property type="match status" value="1"/>
</dbReference>
<reference evidence="1" key="1">
    <citation type="submission" date="2019-11" db="EMBL/GenBank/DDBJ databases">
        <authorList>
            <person name="Feng L."/>
        </authorList>
    </citation>
    <scope>NUCLEOTIDE SEQUENCE</scope>
    <source>
        <strain evidence="1">PclaraLFYP37</strain>
    </source>
</reference>
<dbReference type="InterPro" id="IPR036249">
    <property type="entry name" value="Thioredoxin-like_sf"/>
</dbReference>
<dbReference type="SUPFAM" id="SSF52833">
    <property type="entry name" value="Thioredoxin-like"/>
    <property type="match status" value="1"/>
</dbReference>
<dbReference type="PANTHER" id="PTHR42852">
    <property type="entry name" value="THIOL:DISULFIDE INTERCHANGE PROTEIN DSBE"/>
    <property type="match status" value="1"/>
</dbReference>
<dbReference type="InterPro" id="IPR000866">
    <property type="entry name" value="AhpC/TSA"/>
</dbReference>